<dbReference type="PANTHER" id="PTHR46230:SF7">
    <property type="entry name" value="BOLA-LIKE PROTEIN 1"/>
    <property type="match status" value="1"/>
</dbReference>
<dbReference type="PANTHER" id="PTHR46230">
    <property type="match status" value="1"/>
</dbReference>
<sequence>MTLEEIQVKIQAGIENSIVTMEGDGCSCSTKVVSPIFEGMSLLARQKMILAVMNEEITNGTLHALSIKTRTPEEDV</sequence>
<reference evidence="2 3" key="1">
    <citation type="submission" date="2020-05" db="EMBL/GenBank/DDBJ databases">
        <title>Horizontal transmission and recombination maintain forever young bacterial symbiont genomes.</title>
        <authorList>
            <person name="Russell S.L."/>
            <person name="Pepper-Tunick E."/>
            <person name="Svedberg J."/>
            <person name="Byrne A."/>
            <person name="Ruelas Castillo J."/>
            <person name="Vollmers C."/>
            <person name="Beinart R.A."/>
            <person name="Corbett-Detig R."/>
        </authorList>
    </citation>
    <scope>NUCLEOTIDE SEQUENCE [LARGE SCALE GENOMIC DNA]</scope>
    <source>
        <strain evidence="2">JDF_Ridge</strain>
    </source>
</reference>
<evidence type="ECO:0000256" key="1">
    <source>
        <dbReference type="RuleBase" id="RU003860"/>
    </source>
</evidence>
<protein>
    <submittedName>
        <fullName evidence="2">BolA family transcriptional regulator</fullName>
    </submittedName>
</protein>
<evidence type="ECO:0000313" key="3">
    <source>
        <dbReference type="Proteomes" id="UP000509429"/>
    </source>
</evidence>
<proteinExistence type="inferred from homology"/>
<dbReference type="InterPro" id="IPR036065">
    <property type="entry name" value="BolA-like_sf"/>
</dbReference>
<dbReference type="GO" id="GO:0016226">
    <property type="term" value="P:iron-sulfur cluster assembly"/>
    <property type="evidence" value="ECO:0007669"/>
    <property type="project" value="TreeGrafter"/>
</dbReference>
<dbReference type="PIRSF" id="PIRSF003113">
    <property type="entry name" value="BolA"/>
    <property type="match status" value="1"/>
</dbReference>
<name>A0A6N0HQN6_9GAMM</name>
<keyword evidence="3" id="KW-1185">Reference proteome</keyword>
<dbReference type="Pfam" id="PF01722">
    <property type="entry name" value="BolA"/>
    <property type="match status" value="1"/>
</dbReference>
<dbReference type="Proteomes" id="UP000509429">
    <property type="component" value="Chromosome"/>
</dbReference>
<organism evidence="2 3">
    <name type="scientific">Candidatus Ruthia endofausta</name>
    <dbReference type="NCBI Taxonomy" id="2738852"/>
    <lineage>
        <taxon>Bacteria</taxon>
        <taxon>Pseudomonadati</taxon>
        <taxon>Pseudomonadota</taxon>
        <taxon>Gammaproteobacteria</taxon>
        <taxon>Candidatus Pseudothioglobaceae</taxon>
        <taxon>Candidatus Ruthturnera</taxon>
    </lineage>
</organism>
<dbReference type="EMBL" id="CP054490">
    <property type="protein sequence ID" value="QKQ24722.1"/>
    <property type="molecule type" value="Genomic_DNA"/>
</dbReference>
<dbReference type="KEGG" id="reo:HUE58_06460"/>
<dbReference type="SUPFAM" id="SSF82657">
    <property type="entry name" value="BolA-like"/>
    <property type="match status" value="1"/>
</dbReference>
<evidence type="ECO:0000313" key="2">
    <source>
        <dbReference type="EMBL" id="QKQ24722.1"/>
    </source>
</evidence>
<dbReference type="InterPro" id="IPR002634">
    <property type="entry name" value="BolA"/>
</dbReference>
<comment type="similarity">
    <text evidence="1">Belongs to the BolA/IbaG family.</text>
</comment>
<dbReference type="RefSeq" id="WP_174606158.1">
    <property type="nucleotide sequence ID" value="NZ_CP054490.1"/>
</dbReference>
<gene>
    <name evidence="2" type="ORF">HUE58_06460</name>
</gene>
<dbReference type="AlphaFoldDB" id="A0A6N0HQN6"/>
<accession>A0A6N0HQN6</accession>
<dbReference type="Gene3D" id="3.30.300.90">
    <property type="entry name" value="BolA-like"/>
    <property type="match status" value="1"/>
</dbReference>